<dbReference type="Pfam" id="PF08982">
    <property type="entry name" value="AtaL"/>
    <property type="match status" value="1"/>
</dbReference>
<dbReference type="STRING" id="685588.A0A067T2I0"/>
<dbReference type="AlphaFoldDB" id="A0A067T2I0"/>
<dbReference type="OrthoDB" id="2320332at2759"/>
<keyword evidence="2" id="KW-1185">Reference proteome</keyword>
<accession>A0A067T2I0</accession>
<dbReference type="Gene3D" id="3.30.530.20">
    <property type="match status" value="1"/>
</dbReference>
<evidence type="ECO:0000313" key="2">
    <source>
        <dbReference type="Proteomes" id="UP000027222"/>
    </source>
</evidence>
<gene>
    <name evidence="1" type="ORF">GALMADRAFT_141865</name>
</gene>
<reference evidence="2" key="1">
    <citation type="journal article" date="2014" name="Proc. Natl. Acad. Sci. U.S.A.">
        <title>Extensive sampling of basidiomycete genomes demonstrates inadequacy of the white-rot/brown-rot paradigm for wood decay fungi.</title>
        <authorList>
            <person name="Riley R."/>
            <person name="Salamov A.A."/>
            <person name="Brown D.W."/>
            <person name="Nagy L.G."/>
            <person name="Floudas D."/>
            <person name="Held B.W."/>
            <person name="Levasseur A."/>
            <person name="Lombard V."/>
            <person name="Morin E."/>
            <person name="Otillar R."/>
            <person name="Lindquist E.A."/>
            <person name="Sun H."/>
            <person name="LaButti K.M."/>
            <person name="Schmutz J."/>
            <person name="Jabbour D."/>
            <person name="Luo H."/>
            <person name="Baker S.E."/>
            <person name="Pisabarro A.G."/>
            <person name="Walton J.D."/>
            <person name="Blanchette R.A."/>
            <person name="Henrissat B."/>
            <person name="Martin F."/>
            <person name="Cullen D."/>
            <person name="Hibbett D.S."/>
            <person name="Grigoriev I.V."/>
        </authorList>
    </citation>
    <scope>NUCLEOTIDE SEQUENCE [LARGE SCALE GENOMIC DNA]</scope>
    <source>
        <strain evidence="2">CBS 339.88</strain>
    </source>
</reference>
<dbReference type="SUPFAM" id="SSF55961">
    <property type="entry name" value="Bet v1-like"/>
    <property type="match status" value="1"/>
</dbReference>
<protein>
    <submittedName>
        <fullName evidence="1">Uncharacterized protein</fullName>
    </submittedName>
</protein>
<dbReference type="InterPro" id="IPR023393">
    <property type="entry name" value="START-like_dom_sf"/>
</dbReference>
<dbReference type="EMBL" id="KL142384">
    <property type="protein sequence ID" value="KDR74144.1"/>
    <property type="molecule type" value="Genomic_DNA"/>
</dbReference>
<dbReference type="HOGENOM" id="CLU_2026604_0_0_1"/>
<dbReference type="Proteomes" id="UP000027222">
    <property type="component" value="Unassembled WGS sequence"/>
</dbReference>
<dbReference type="InterPro" id="IPR015075">
    <property type="entry name" value="AtaL"/>
</dbReference>
<proteinExistence type="predicted"/>
<organism evidence="1 2">
    <name type="scientific">Galerina marginata (strain CBS 339.88)</name>
    <dbReference type="NCBI Taxonomy" id="685588"/>
    <lineage>
        <taxon>Eukaryota</taxon>
        <taxon>Fungi</taxon>
        <taxon>Dikarya</taxon>
        <taxon>Basidiomycota</taxon>
        <taxon>Agaricomycotina</taxon>
        <taxon>Agaricomycetes</taxon>
        <taxon>Agaricomycetidae</taxon>
        <taxon>Agaricales</taxon>
        <taxon>Agaricineae</taxon>
        <taxon>Strophariaceae</taxon>
        <taxon>Galerina</taxon>
    </lineage>
</organism>
<evidence type="ECO:0000313" key="1">
    <source>
        <dbReference type="EMBL" id="KDR74144.1"/>
    </source>
</evidence>
<name>A0A067T2I0_GALM3</name>
<sequence>MQNINYATSRQVNPSGATPKLTEAQVWKGLELKIRDPLNFAATTSSCHIVSDTPTKVVRKVGYHDLEPVEEVVKIYKGAVIYFDSHLDGHRSTNILSWDQNNEMVLTFSWVGGVLAGTVIGDFPGIEVAVSTCT</sequence>